<feature type="compositionally biased region" description="Basic and acidic residues" evidence="4">
    <location>
        <begin position="495"/>
        <end position="507"/>
    </location>
</feature>
<keyword evidence="8" id="KW-1185">Reference proteome</keyword>
<feature type="compositionally biased region" description="Basic and acidic residues" evidence="4">
    <location>
        <begin position="1"/>
        <end position="10"/>
    </location>
</feature>
<keyword evidence="3" id="KW-0325">Glycoprotein</keyword>
<dbReference type="Pfam" id="PF04577">
    <property type="entry name" value="Glyco_transf_61"/>
    <property type="match status" value="1"/>
</dbReference>
<proteinExistence type="predicted"/>
<dbReference type="AlphaFoldDB" id="A0ABD1ZAU3"/>
<keyword evidence="5" id="KW-0472">Membrane</keyword>
<dbReference type="InterPro" id="IPR007657">
    <property type="entry name" value="Glycosyltransferase_61"/>
</dbReference>
<sequence>MMRKLREYRYGEGSGGGGAEDGEGEHGSRWKNRKANFIPMVAVMAFTLVLCFILVVKTHRTFSSGHPYDTNLEQDLSLRRDHPYGDDGKEFSKWPEDWQSMLPGAVEHEVFFCDRHHIRTDVCRLHGNVHLERDGTFILHSIDDTTPTGNMTMKPYTRKWEKNCMQTVEELELKSVRSSGDDSSRVCDVHHSAPAVVFSTSGYTGNVYHEFHDGLIPLYITTQHLNREVVLVVSDFHDWWVEKYKEILQQLTKYEILDLKNLTQTHCFSDVTAGLFIHGELSVNPSIMPQHKSMESFRALLDKAYKGDAQWTPGDISTFTPVQAKHQARDMSELVIIVREGSRVLLNVDKIVNLATSIGFNVVILKPSPRTQMKKLFWVLNKADVVMGVHGAAMSHFLFMKLGKVLIQVVPLGTDWAAYTYFGDPAEKMGLQYIPYKITPEESSLSKKYNEDDPVLTDPDTVGKQGWDVIKEIYLEGQDLELSLPRFQKTLEEAKKRAMSHKEDLPKLSRRYGRAS</sequence>
<dbReference type="PANTHER" id="PTHR20961">
    <property type="entry name" value="GLYCOSYLTRANSFERASE"/>
    <property type="match status" value="1"/>
</dbReference>
<feature type="domain" description="Glycosyltransferase 61 catalytic" evidence="6">
    <location>
        <begin position="280"/>
        <end position="406"/>
    </location>
</feature>
<evidence type="ECO:0000256" key="2">
    <source>
        <dbReference type="ARBA" id="ARBA00022679"/>
    </source>
</evidence>
<evidence type="ECO:0000313" key="7">
    <source>
        <dbReference type="EMBL" id="KAL2644843.1"/>
    </source>
</evidence>
<feature type="transmembrane region" description="Helical" evidence="5">
    <location>
        <begin position="37"/>
        <end position="56"/>
    </location>
</feature>
<keyword evidence="1" id="KW-0328">Glycosyltransferase</keyword>
<evidence type="ECO:0000256" key="5">
    <source>
        <dbReference type="SAM" id="Phobius"/>
    </source>
</evidence>
<evidence type="ECO:0000256" key="1">
    <source>
        <dbReference type="ARBA" id="ARBA00022676"/>
    </source>
</evidence>
<feature type="region of interest" description="Disordered" evidence="4">
    <location>
        <begin position="495"/>
        <end position="516"/>
    </location>
</feature>
<keyword evidence="2" id="KW-0808">Transferase</keyword>
<comment type="caution">
    <text evidence="7">The sequence shown here is derived from an EMBL/GenBank/DDBJ whole genome shotgun (WGS) entry which is preliminary data.</text>
</comment>
<dbReference type="PANTHER" id="PTHR20961:SF124">
    <property type="entry name" value="GLYCOSYLTRANSFERASE"/>
    <property type="match status" value="1"/>
</dbReference>
<reference evidence="7 8" key="1">
    <citation type="submission" date="2024-09" db="EMBL/GenBank/DDBJ databases">
        <title>Chromosome-scale assembly of Riccia fluitans.</title>
        <authorList>
            <person name="Paukszto L."/>
            <person name="Sawicki J."/>
            <person name="Karawczyk K."/>
            <person name="Piernik-Szablinska J."/>
            <person name="Szczecinska M."/>
            <person name="Mazdziarz M."/>
        </authorList>
    </citation>
    <scope>NUCLEOTIDE SEQUENCE [LARGE SCALE GENOMIC DNA]</scope>
    <source>
        <strain evidence="7">Rf_01</strain>
        <tissue evidence="7">Aerial parts of the thallus</tissue>
    </source>
</reference>
<dbReference type="EMBL" id="JBHFFA010000002">
    <property type="protein sequence ID" value="KAL2644843.1"/>
    <property type="molecule type" value="Genomic_DNA"/>
</dbReference>
<accession>A0ABD1ZAU3</accession>
<evidence type="ECO:0000313" key="8">
    <source>
        <dbReference type="Proteomes" id="UP001605036"/>
    </source>
</evidence>
<organism evidence="7 8">
    <name type="scientific">Riccia fluitans</name>
    <dbReference type="NCBI Taxonomy" id="41844"/>
    <lineage>
        <taxon>Eukaryota</taxon>
        <taxon>Viridiplantae</taxon>
        <taxon>Streptophyta</taxon>
        <taxon>Embryophyta</taxon>
        <taxon>Marchantiophyta</taxon>
        <taxon>Marchantiopsida</taxon>
        <taxon>Marchantiidae</taxon>
        <taxon>Marchantiales</taxon>
        <taxon>Ricciaceae</taxon>
        <taxon>Riccia</taxon>
    </lineage>
</organism>
<keyword evidence="5" id="KW-0812">Transmembrane</keyword>
<dbReference type="Proteomes" id="UP001605036">
    <property type="component" value="Unassembled WGS sequence"/>
</dbReference>
<evidence type="ECO:0000256" key="4">
    <source>
        <dbReference type="SAM" id="MobiDB-lite"/>
    </source>
</evidence>
<protein>
    <recommendedName>
        <fullName evidence="6">Glycosyltransferase 61 catalytic domain-containing protein</fullName>
    </recommendedName>
</protein>
<keyword evidence="5" id="KW-1133">Transmembrane helix</keyword>
<dbReference type="GO" id="GO:0005794">
    <property type="term" value="C:Golgi apparatus"/>
    <property type="evidence" value="ECO:0007669"/>
    <property type="project" value="UniProtKB-ARBA"/>
</dbReference>
<name>A0ABD1ZAU3_9MARC</name>
<evidence type="ECO:0000259" key="6">
    <source>
        <dbReference type="Pfam" id="PF04577"/>
    </source>
</evidence>
<gene>
    <name evidence="7" type="ORF">R1flu_012430</name>
</gene>
<dbReference type="InterPro" id="IPR049625">
    <property type="entry name" value="Glyco_transf_61_cat"/>
</dbReference>
<dbReference type="GO" id="GO:0016763">
    <property type="term" value="F:pentosyltransferase activity"/>
    <property type="evidence" value="ECO:0007669"/>
    <property type="project" value="UniProtKB-ARBA"/>
</dbReference>
<evidence type="ECO:0000256" key="3">
    <source>
        <dbReference type="ARBA" id="ARBA00023180"/>
    </source>
</evidence>
<feature type="region of interest" description="Disordered" evidence="4">
    <location>
        <begin position="1"/>
        <end position="29"/>
    </location>
</feature>